<reference evidence="1" key="1">
    <citation type="submission" date="2021-01" db="EMBL/GenBank/DDBJ databases">
        <authorList>
            <consortium name="Genoscope - CEA"/>
            <person name="William W."/>
        </authorList>
    </citation>
    <scope>NUCLEOTIDE SEQUENCE</scope>
</reference>
<gene>
    <name evidence="1" type="ORF">PSON_ATCC_30995.1.T0040365</name>
</gene>
<name>A0A8S1KAD0_9CILI</name>
<comment type="caution">
    <text evidence="1">The sequence shown here is derived from an EMBL/GenBank/DDBJ whole genome shotgun (WGS) entry which is preliminary data.</text>
</comment>
<organism evidence="1 2">
    <name type="scientific">Paramecium sonneborni</name>
    <dbReference type="NCBI Taxonomy" id="65129"/>
    <lineage>
        <taxon>Eukaryota</taxon>
        <taxon>Sar</taxon>
        <taxon>Alveolata</taxon>
        <taxon>Ciliophora</taxon>
        <taxon>Intramacronucleata</taxon>
        <taxon>Oligohymenophorea</taxon>
        <taxon>Peniculida</taxon>
        <taxon>Parameciidae</taxon>
        <taxon>Paramecium</taxon>
    </lineage>
</organism>
<keyword evidence="2" id="KW-1185">Reference proteome</keyword>
<evidence type="ECO:0000313" key="2">
    <source>
        <dbReference type="Proteomes" id="UP000692954"/>
    </source>
</evidence>
<accession>A0A8S1KAD0</accession>
<protein>
    <submittedName>
        <fullName evidence="1">Uncharacterized protein</fullName>
    </submittedName>
</protein>
<sequence length="273" mass="33198">MLKFIQQQIREHTYEQEKRIVQYLDESQFSLYEDLLITEKMLTEKLSYKHFEELSEKCKRKTPDDLKRRYINLIKNLSEDNLQQIVEFIKKNGLEGTLFKDRNQIQICKINEEKKDKKDSTQNKKEIKQLVEPELKKKRRIQPEVQPQPQNYYQLTDLQKYILYCSAPTYQEQRFPTNPNYQQIQRQKQEQFQNALHDLSLWYDIPFEKTISLLKACSGSFENLKKFLEEKNYFIYWKPEEDQKLLSGEDIQSLYQTKGATEIEKRKKWLQIE</sequence>
<dbReference type="Proteomes" id="UP000692954">
    <property type="component" value="Unassembled WGS sequence"/>
</dbReference>
<dbReference type="AlphaFoldDB" id="A0A8S1KAD0"/>
<evidence type="ECO:0000313" key="1">
    <source>
        <dbReference type="EMBL" id="CAD8049886.1"/>
    </source>
</evidence>
<dbReference type="EMBL" id="CAJJDN010000004">
    <property type="protein sequence ID" value="CAD8049886.1"/>
    <property type="molecule type" value="Genomic_DNA"/>
</dbReference>
<dbReference type="OrthoDB" id="298521at2759"/>
<proteinExistence type="predicted"/>